<evidence type="ECO:0000313" key="5">
    <source>
        <dbReference type="EnsemblMetazoa" id="ASIC005465-PA"/>
    </source>
</evidence>
<gene>
    <name evidence="4" type="ORF">ZHAS_00005465</name>
</gene>
<dbReference type="InterPro" id="IPR059089">
    <property type="entry name" value="Kazrin_N"/>
</dbReference>
<feature type="compositionally biased region" description="Basic and acidic residues" evidence="2">
    <location>
        <begin position="10"/>
        <end position="19"/>
    </location>
</feature>
<dbReference type="Pfam" id="PF25986">
    <property type="entry name" value="Kazrin"/>
    <property type="match status" value="1"/>
</dbReference>
<dbReference type="Proteomes" id="UP000030765">
    <property type="component" value="Unassembled WGS sequence"/>
</dbReference>
<reference evidence="5" key="2">
    <citation type="submission" date="2020-05" db="UniProtKB">
        <authorList>
            <consortium name="EnsemblMetazoa"/>
        </authorList>
    </citation>
    <scope>IDENTIFICATION</scope>
</reference>
<evidence type="ECO:0000313" key="4">
    <source>
        <dbReference type="EMBL" id="KFB38163.1"/>
    </source>
</evidence>
<dbReference type="EMBL" id="KE524889">
    <property type="protein sequence ID" value="KFB38163.1"/>
    <property type="molecule type" value="Genomic_DNA"/>
</dbReference>
<dbReference type="PANTHER" id="PTHR12776:SF1">
    <property type="entry name" value="KAZRIN"/>
    <property type="match status" value="1"/>
</dbReference>
<evidence type="ECO:0000256" key="2">
    <source>
        <dbReference type="SAM" id="MobiDB-lite"/>
    </source>
</evidence>
<protein>
    <submittedName>
        <fullName evidence="4">AGAP007137-PB-like protein</fullName>
    </submittedName>
</protein>
<evidence type="ECO:0000313" key="6">
    <source>
        <dbReference type="Proteomes" id="UP000030765"/>
    </source>
</evidence>
<dbReference type="PANTHER" id="PTHR12776">
    <property type="entry name" value="KAZRIN-RELATED"/>
    <property type="match status" value="1"/>
</dbReference>
<keyword evidence="6" id="KW-1185">Reference proteome</keyword>
<proteinExistence type="predicted"/>
<feature type="region of interest" description="Disordered" evidence="2">
    <location>
        <begin position="131"/>
        <end position="157"/>
    </location>
</feature>
<accession>A0A084VJL9</accession>
<feature type="compositionally biased region" description="Polar residues" evidence="2">
    <location>
        <begin position="131"/>
        <end position="151"/>
    </location>
</feature>
<dbReference type="EMBL" id="ATLV01013767">
    <property type="status" value="NOT_ANNOTATED_CDS"/>
    <property type="molecule type" value="Genomic_DNA"/>
</dbReference>
<dbReference type="AlphaFoldDB" id="A0A084VJL9"/>
<feature type="coiled-coil region" evidence="1">
    <location>
        <begin position="81"/>
        <end position="115"/>
    </location>
</feature>
<dbReference type="EnsemblMetazoa" id="ASIC005465-RA">
    <property type="protein sequence ID" value="ASIC005465-PA"/>
    <property type="gene ID" value="ASIC005465"/>
</dbReference>
<organism evidence="4">
    <name type="scientific">Anopheles sinensis</name>
    <name type="common">Mosquito</name>
    <dbReference type="NCBI Taxonomy" id="74873"/>
    <lineage>
        <taxon>Eukaryota</taxon>
        <taxon>Metazoa</taxon>
        <taxon>Ecdysozoa</taxon>
        <taxon>Arthropoda</taxon>
        <taxon>Hexapoda</taxon>
        <taxon>Insecta</taxon>
        <taxon>Pterygota</taxon>
        <taxon>Neoptera</taxon>
        <taxon>Endopterygota</taxon>
        <taxon>Diptera</taxon>
        <taxon>Nematocera</taxon>
        <taxon>Culicoidea</taxon>
        <taxon>Culicidae</taxon>
        <taxon>Anophelinae</taxon>
        <taxon>Anopheles</taxon>
    </lineage>
</organism>
<feature type="region of interest" description="Disordered" evidence="2">
    <location>
        <begin position="1"/>
        <end position="47"/>
    </location>
</feature>
<dbReference type="InterPro" id="IPR037614">
    <property type="entry name" value="Kazrin"/>
</dbReference>
<dbReference type="VEuPathDB" id="VectorBase:ASIS015907"/>
<feature type="compositionally biased region" description="Polar residues" evidence="2">
    <location>
        <begin position="20"/>
        <end position="42"/>
    </location>
</feature>
<keyword evidence="1" id="KW-0175">Coiled coil</keyword>
<sequence>MKSFGASSIVRHELGDSSETRASGNDTSNVTVDGQRPSTNLQSCSSSSSCEAMATGAVDIDLLSDRRSIDVCSADDSGSRKEKLENELRISKELIHSLKLERQKLRANQNDLLSQVKQLCLSLQHKEQQARNSIHTYEQSIRQPDSTSTKQNTDRSE</sequence>
<evidence type="ECO:0000259" key="3">
    <source>
        <dbReference type="Pfam" id="PF25986"/>
    </source>
</evidence>
<dbReference type="VEuPathDB" id="VectorBase:ASIC005465"/>
<dbReference type="EMBL" id="ATLV01013766">
    <property type="status" value="NOT_ANNOTATED_CDS"/>
    <property type="molecule type" value="Genomic_DNA"/>
</dbReference>
<reference evidence="4 6" key="1">
    <citation type="journal article" date="2014" name="BMC Genomics">
        <title>Genome sequence of Anopheles sinensis provides insight into genetics basis of mosquito competence for malaria parasites.</title>
        <authorList>
            <person name="Zhou D."/>
            <person name="Zhang D."/>
            <person name="Ding G."/>
            <person name="Shi L."/>
            <person name="Hou Q."/>
            <person name="Ye Y."/>
            <person name="Xu Y."/>
            <person name="Zhou H."/>
            <person name="Xiong C."/>
            <person name="Li S."/>
            <person name="Yu J."/>
            <person name="Hong S."/>
            <person name="Yu X."/>
            <person name="Zou P."/>
            <person name="Chen C."/>
            <person name="Chang X."/>
            <person name="Wang W."/>
            <person name="Lv Y."/>
            <person name="Sun Y."/>
            <person name="Ma L."/>
            <person name="Shen B."/>
            <person name="Zhu C."/>
        </authorList>
    </citation>
    <scope>NUCLEOTIDE SEQUENCE [LARGE SCALE GENOMIC DNA]</scope>
</reference>
<evidence type="ECO:0000256" key="1">
    <source>
        <dbReference type="SAM" id="Coils"/>
    </source>
</evidence>
<dbReference type="STRING" id="74873.A0A084VJL9"/>
<dbReference type="OrthoDB" id="6430345at2759"/>
<name>A0A084VJL9_ANOSI</name>
<feature type="domain" description="Kazrin N-terminal" evidence="3">
    <location>
        <begin position="55"/>
        <end position="156"/>
    </location>
</feature>